<dbReference type="AlphaFoldDB" id="A0A0R3X625"/>
<dbReference type="Proteomes" id="UP000274429">
    <property type="component" value="Unassembled WGS sequence"/>
</dbReference>
<gene>
    <name evidence="2" type="ORF">TTAC_LOCUS8928</name>
</gene>
<dbReference type="WBParaSite" id="TTAC_0000894301-mRNA-1">
    <property type="protein sequence ID" value="TTAC_0000894301-mRNA-1"/>
    <property type="gene ID" value="TTAC_0000894301"/>
</dbReference>
<dbReference type="OrthoDB" id="6266852at2759"/>
<feature type="region of interest" description="Disordered" evidence="1">
    <location>
        <begin position="1"/>
        <end position="35"/>
    </location>
</feature>
<name>A0A0R3X625_HYDTA</name>
<evidence type="ECO:0000313" key="3">
    <source>
        <dbReference type="Proteomes" id="UP000274429"/>
    </source>
</evidence>
<evidence type="ECO:0000313" key="4">
    <source>
        <dbReference type="WBParaSite" id="TTAC_0000894301-mRNA-1"/>
    </source>
</evidence>
<evidence type="ECO:0000256" key="1">
    <source>
        <dbReference type="SAM" id="MobiDB-lite"/>
    </source>
</evidence>
<keyword evidence="3" id="KW-1185">Reference proteome</keyword>
<accession>A0A0R3X625</accession>
<dbReference type="EMBL" id="UYWX01020628">
    <property type="protein sequence ID" value="VDM33615.1"/>
    <property type="molecule type" value="Genomic_DNA"/>
</dbReference>
<evidence type="ECO:0000313" key="2">
    <source>
        <dbReference type="EMBL" id="VDM33615.1"/>
    </source>
</evidence>
<feature type="compositionally biased region" description="Polar residues" evidence="1">
    <location>
        <begin position="8"/>
        <end position="34"/>
    </location>
</feature>
<proteinExistence type="predicted"/>
<sequence length="204" mass="22313">METGGVQILQTASPSEPVSDSDKGSPNVQQSVPTLGQHPGFILLSVKHEKIHNAQPAARAIPGGQKATTLPQRKVSRKRLRKLTPGSRNPDNLRAVDFDLLSTDCVPNLGASVKEGSSARSRFRVTRIADSSSWWIPENPKMYICVHDLRTSSLPDFVKIQYQKVLSSLSVGAINYSECGKDFWNCLEPNYLQNVNKGTGASLL</sequence>
<reference evidence="2 3" key="2">
    <citation type="submission" date="2018-11" db="EMBL/GenBank/DDBJ databases">
        <authorList>
            <consortium name="Pathogen Informatics"/>
        </authorList>
    </citation>
    <scope>NUCLEOTIDE SEQUENCE [LARGE SCALE GENOMIC DNA]</scope>
</reference>
<organism evidence="4">
    <name type="scientific">Hydatigena taeniaeformis</name>
    <name type="common">Feline tapeworm</name>
    <name type="synonym">Taenia taeniaeformis</name>
    <dbReference type="NCBI Taxonomy" id="6205"/>
    <lineage>
        <taxon>Eukaryota</taxon>
        <taxon>Metazoa</taxon>
        <taxon>Spiralia</taxon>
        <taxon>Lophotrochozoa</taxon>
        <taxon>Platyhelminthes</taxon>
        <taxon>Cestoda</taxon>
        <taxon>Eucestoda</taxon>
        <taxon>Cyclophyllidea</taxon>
        <taxon>Taeniidae</taxon>
        <taxon>Hydatigera</taxon>
    </lineage>
</organism>
<feature type="region of interest" description="Disordered" evidence="1">
    <location>
        <begin position="56"/>
        <end position="88"/>
    </location>
</feature>
<reference evidence="4" key="1">
    <citation type="submission" date="2017-02" db="UniProtKB">
        <authorList>
            <consortium name="WormBaseParasite"/>
        </authorList>
    </citation>
    <scope>IDENTIFICATION</scope>
</reference>
<protein>
    <submittedName>
        <fullName evidence="4">SET domain bifurcated histone lysine methyltransferase 2</fullName>
    </submittedName>
</protein>